<organism evidence="7 8">
    <name type="scientific">Galactobacter caseinivorans</name>
    <dbReference type="NCBI Taxonomy" id="2676123"/>
    <lineage>
        <taxon>Bacteria</taxon>
        <taxon>Bacillati</taxon>
        <taxon>Actinomycetota</taxon>
        <taxon>Actinomycetes</taxon>
        <taxon>Micrococcales</taxon>
        <taxon>Micrococcaceae</taxon>
        <taxon>Galactobacter</taxon>
    </lineage>
</organism>
<gene>
    <name evidence="7" type="ORF">DWQ67_06035</name>
</gene>
<keyword evidence="7" id="KW-0808">Transferase</keyword>
<protein>
    <submittedName>
        <fullName evidence="7">PLP-dependent aminotransferase family protein</fullName>
    </submittedName>
</protein>
<dbReference type="Gene3D" id="3.90.1150.10">
    <property type="entry name" value="Aspartate Aminotransferase, domain 1"/>
    <property type="match status" value="1"/>
</dbReference>
<dbReference type="Pfam" id="PF00155">
    <property type="entry name" value="Aminotran_1_2"/>
    <property type="match status" value="1"/>
</dbReference>
<dbReference type="InterPro" id="IPR051446">
    <property type="entry name" value="HTH_trans_reg/aminotransferase"/>
</dbReference>
<dbReference type="GO" id="GO:0008483">
    <property type="term" value="F:transaminase activity"/>
    <property type="evidence" value="ECO:0007669"/>
    <property type="project" value="UniProtKB-KW"/>
</dbReference>
<dbReference type="CDD" id="cd07377">
    <property type="entry name" value="WHTH_GntR"/>
    <property type="match status" value="1"/>
</dbReference>
<dbReference type="Gene3D" id="3.40.640.10">
    <property type="entry name" value="Type I PLP-dependent aspartate aminotransferase-like (Major domain)"/>
    <property type="match status" value="1"/>
</dbReference>
<evidence type="ECO:0000256" key="2">
    <source>
        <dbReference type="ARBA" id="ARBA00022898"/>
    </source>
</evidence>
<dbReference type="InterPro" id="IPR036388">
    <property type="entry name" value="WH-like_DNA-bd_sf"/>
</dbReference>
<dbReference type="PANTHER" id="PTHR46577:SF1">
    <property type="entry name" value="HTH-TYPE TRANSCRIPTIONAL REGULATORY PROTEIN GABR"/>
    <property type="match status" value="1"/>
</dbReference>
<sequence>MLDPRLSPATLAKSLGTWRDDGPLHQGLTARLRLLIMDGRIPTDTVVPSERALAEAIGASRTTVSAAYDALRESGHLASRRGSGTRAQLPGPTLSAPGVLGGEHLIDLNQASLPASALVPAALRAAADELPQFLGGTGYDTRGLPHLRQALADHYTARGLPTGSEQILVTLGAQHAIHLVAQTLLRRGDRALVESPTYPHAMESLRLAGARLLTTPVRPVAPETHGGDADGWDIGGLEDVLRSARPRLAYLMPELHNPTGSTMLPATRRRLLAAAAQSGTTLIVDETTAPLRITASVPDDAGLSLGAPLGSAAAWDGDGGRAGTHDRPGAASVVHLGSASKIFWGGLRVGWIRAESHLIEALLRARPMLDLGTPVVEQLATAHLLGHYPQAILERSGQLRHGAETLSRLCAEHLPEWSLPPLPGGLAAWVTLPRPASSALSLSARDHGVLLPAGARFGPDGSAFERRVRLPITVGPDTLELAIPALAEAWGALAKGAPPRRRPALNPSLV</sequence>
<evidence type="ECO:0000256" key="5">
    <source>
        <dbReference type="ARBA" id="ARBA00023163"/>
    </source>
</evidence>
<dbReference type="PRINTS" id="PR00035">
    <property type="entry name" value="HTHGNTR"/>
</dbReference>
<dbReference type="SUPFAM" id="SSF53383">
    <property type="entry name" value="PLP-dependent transferases"/>
    <property type="match status" value="1"/>
</dbReference>
<evidence type="ECO:0000313" key="8">
    <source>
        <dbReference type="Proteomes" id="UP000273119"/>
    </source>
</evidence>
<dbReference type="GO" id="GO:0003677">
    <property type="term" value="F:DNA binding"/>
    <property type="evidence" value="ECO:0007669"/>
    <property type="project" value="UniProtKB-KW"/>
</dbReference>
<keyword evidence="4" id="KW-0238">DNA-binding</keyword>
<dbReference type="InterPro" id="IPR004839">
    <property type="entry name" value="Aminotransferase_I/II_large"/>
</dbReference>
<dbReference type="PROSITE" id="PS50949">
    <property type="entry name" value="HTH_GNTR"/>
    <property type="match status" value="1"/>
</dbReference>
<keyword evidence="3" id="KW-0805">Transcription regulation</keyword>
<dbReference type="PANTHER" id="PTHR46577">
    <property type="entry name" value="HTH-TYPE TRANSCRIPTIONAL REGULATORY PROTEIN GABR"/>
    <property type="match status" value="1"/>
</dbReference>
<dbReference type="Proteomes" id="UP000273119">
    <property type="component" value="Unassembled WGS sequence"/>
</dbReference>
<evidence type="ECO:0000256" key="1">
    <source>
        <dbReference type="ARBA" id="ARBA00005384"/>
    </source>
</evidence>
<accession>A0A496PJI8</accession>
<evidence type="ECO:0000256" key="3">
    <source>
        <dbReference type="ARBA" id="ARBA00023015"/>
    </source>
</evidence>
<dbReference type="InterPro" id="IPR015421">
    <property type="entry name" value="PyrdxlP-dep_Trfase_major"/>
</dbReference>
<evidence type="ECO:0000313" key="7">
    <source>
        <dbReference type="EMBL" id="RKW70671.1"/>
    </source>
</evidence>
<proteinExistence type="inferred from homology"/>
<dbReference type="EMBL" id="QQXL01000003">
    <property type="protein sequence ID" value="RKW70671.1"/>
    <property type="molecule type" value="Genomic_DNA"/>
</dbReference>
<dbReference type="InterPro" id="IPR015422">
    <property type="entry name" value="PyrdxlP-dep_Trfase_small"/>
</dbReference>
<dbReference type="RefSeq" id="WP_121484695.1">
    <property type="nucleotide sequence ID" value="NZ_QQXL01000003.1"/>
</dbReference>
<name>A0A496PJI8_9MICC</name>
<comment type="similarity">
    <text evidence="1">In the C-terminal section; belongs to the class-I pyridoxal-phosphate-dependent aminotransferase family.</text>
</comment>
<keyword evidence="5" id="KW-0804">Transcription</keyword>
<dbReference type="Pfam" id="PF00392">
    <property type="entry name" value="GntR"/>
    <property type="match status" value="1"/>
</dbReference>
<evidence type="ECO:0000259" key="6">
    <source>
        <dbReference type="PROSITE" id="PS50949"/>
    </source>
</evidence>
<dbReference type="InterPro" id="IPR015424">
    <property type="entry name" value="PyrdxlP-dep_Trfase"/>
</dbReference>
<dbReference type="AlphaFoldDB" id="A0A496PJI8"/>
<dbReference type="Gene3D" id="1.10.10.10">
    <property type="entry name" value="Winged helix-like DNA-binding domain superfamily/Winged helix DNA-binding domain"/>
    <property type="match status" value="1"/>
</dbReference>
<evidence type="ECO:0000256" key="4">
    <source>
        <dbReference type="ARBA" id="ARBA00023125"/>
    </source>
</evidence>
<keyword evidence="8" id="KW-1185">Reference proteome</keyword>
<keyword evidence="2" id="KW-0663">Pyridoxal phosphate</keyword>
<reference evidence="7 8" key="1">
    <citation type="submission" date="2018-07" db="EMBL/GenBank/DDBJ databases">
        <title>Arthrobacter sp. nov., isolated from raw cow's milk with high bacterial count.</title>
        <authorList>
            <person name="Hahne J."/>
            <person name="Isele D."/>
            <person name="Lipski A."/>
        </authorList>
    </citation>
    <scope>NUCLEOTIDE SEQUENCE [LARGE SCALE GENOMIC DNA]</scope>
    <source>
        <strain evidence="7 8">JZ R-183</strain>
    </source>
</reference>
<dbReference type="GO" id="GO:0030170">
    <property type="term" value="F:pyridoxal phosphate binding"/>
    <property type="evidence" value="ECO:0007669"/>
    <property type="project" value="InterPro"/>
</dbReference>
<dbReference type="SMART" id="SM00345">
    <property type="entry name" value="HTH_GNTR"/>
    <property type="match status" value="1"/>
</dbReference>
<dbReference type="InterPro" id="IPR000524">
    <property type="entry name" value="Tscrpt_reg_HTH_GntR"/>
</dbReference>
<dbReference type="CDD" id="cd00609">
    <property type="entry name" value="AAT_like"/>
    <property type="match status" value="1"/>
</dbReference>
<dbReference type="SUPFAM" id="SSF46785">
    <property type="entry name" value="Winged helix' DNA-binding domain"/>
    <property type="match status" value="1"/>
</dbReference>
<dbReference type="InterPro" id="IPR036390">
    <property type="entry name" value="WH_DNA-bd_sf"/>
</dbReference>
<feature type="domain" description="HTH gntR-type" evidence="6">
    <location>
        <begin position="22"/>
        <end position="90"/>
    </location>
</feature>
<comment type="caution">
    <text evidence="7">The sequence shown here is derived from an EMBL/GenBank/DDBJ whole genome shotgun (WGS) entry which is preliminary data.</text>
</comment>
<keyword evidence="7" id="KW-0032">Aminotransferase</keyword>
<dbReference type="GO" id="GO:0003700">
    <property type="term" value="F:DNA-binding transcription factor activity"/>
    <property type="evidence" value="ECO:0007669"/>
    <property type="project" value="InterPro"/>
</dbReference>